<accession>A0A6J4I0K6</accession>
<protein>
    <submittedName>
        <fullName evidence="2">Uncharacterized protein</fullName>
    </submittedName>
</protein>
<organism evidence="2">
    <name type="scientific">uncultured Cytophagales bacterium</name>
    <dbReference type="NCBI Taxonomy" id="158755"/>
    <lineage>
        <taxon>Bacteria</taxon>
        <taxon>Pseudomonadati</taxon>
        <taxon>Bacteroidota</taxon>
        <taxon>Sphingobacteriia</taxon>
        <taxon>Sphingobacteriales</taxon>
        <taxon>environmental samples</taxon>
    </lineage>
</organism>
<evidence type="ECO:0000313" key="2">
    <source>
        <dbReference type="EMBL" id="CAA9238470.1"/>
    </source>
</evidence>
<feature type="non-terminal residue" evidence="2">
    <location>
        <position position="1"/>
    </location>
</feature>
<dbReference type="EMBL" id="CADCTQ010000122">
    <property type="protein sequence ID" value="CAA9238470.1"/>
    <property type="molecule type" value="Genomic_DNA"/>
</dbReference>
<feature type="non-terminal residue" evidence="2">
    <location>
        <position position="38"/>
    </location>
</feature>
<reference evidence="2" key="1">
    <citation type="submission" date="2020-02" db="EMBL/GenBank/DDBJ databases">
        <authorList>
            <person name="Meier V. D."/>
        </authorList>
    </citation>
    <scope>NUCLEOTIDE SEQUENCE</scope>
    <source>
        <strain evidence="2">AVDCRST_MAG56</strain>
    </source>
</reference>
<feature type="compositionally biased region" description="Polar residues" evidence="1">
    <location>
        <begin position="26"/>
        <end position="38"/>
    </location>
</feature>
<name>A0A6J4I0K6_9SPHI</name>
<gene>
    <name evidence="2" type="ORF">AVDCRST_MAG56-1294</name>
</gene>
<sequence length="38" mass="4031">VEGNDPRRPAAPGHGPDGEKHGGDNTCLSVENQLHKQL</sequence>
<evidence type="ECO:0000256" key="1">
    <source>
        <dbReference type="SAM" id="MobiDB-lite"/>
    </source>
</evidence>
<feature type="region of interest" description="Disordered" evidence="1">
    <location>
        <begin position="1"/>
        <end position="38"/>
    </location>
</feature>
<proteinExistence type="predicted"/>
<dbReference type="AlphaFoldDB" id="A0A6J4I0K6"/>